<dbReference type="SUPFAM" id="SSF51004">
    <property type="entry name" value="C-terminal (heme d1) domain of cytochrome cd1-nitrite reductase"/>
    <property type="match status" value="1"/>
</dbReference>
<dbReference type="PROSITE" id="PS51257">
    <property type="entry name" value="PROKAR_LIPOPROTEIN"/>
    <property type="match status" value="1"/>
</dbReference>
<feature type="signal peptide" evidence="1">
    <location>
        <begin position="1"/>
        <end position="19"/>
    </location>
</feature>
<evidence type="ECO:0008006" key="4">
    <source>
        <dbReference type="Google" id="ProtNLM"/>
    </source>
</evidence>
<sequence>MKTKLNLILCAMLSTTLIACGDSKTNITEKEPVVIPNPGGDDHSHDEVSSEGRLAFTTYGANEINIIDLEHKENIATISTQGYAKYIYATENKRYAVLAQVDDSQVQFLDGGIWQEDHGNHLHPYQEDPKLMDFHIDGVKPAHVTTSDDAVALFFDGNDETGDNAQVVMFNETHVAENSSEAPVLNYDTYMHGAAQARGEFLISTLRDANSATSLPDKIALYEAHGDHFHQEQVFDVSCPGLHGSAQNHDYVAFACTDGVVVIKQEGETFTASKIANTEDFAADQRIGTLKGHHDTEQFIGIAGNEMFIVDPEHGEIEKVQWYNASETYLSGGEFSFDGKYGITLEATGTLTIFEAYVDGGHAHWEVIHSIETSEHDISEMPAKHSYRLAVSHYENVVYVSDPISKQVVKYDLATGQAVDEIELSFVPDRMVWLGIVGGAADH</sequence>
<reference evidence="2" key="1">
    <citation type="journal article" date="2014" name="Int. J. Syst. Evol. Microbiol.">
        <title>Complete genome sequence of Corynebacterium casei LMG S-19264T (=DSM 44701T), isolated from a smear-ripened cheese.</title>
        <authorList>
            <consortium name="US DOE Joint Genome Institute (JGI-PGF)"/>
            <person name="Walter F."/>
            <person name="Albersmeier A."/>
            <person name="Kalinowski J."/>
            <person name="Ruckert C."/>
        </authorList>
    </citation>
    <scope>NUCLEOTIDE SEQUENCE</scope>
    <source>
        <strain evidence="2">KCTC 42731</strain>
    </source>
</reference>
<dbReference type="InterPro" id="IPR011048">
    <property type="entry name" value="Haem_d1_sf"/>
</dbReference>
<protein>
    <recommendedName>
        <fullName evidence="4">5-methyltetrahydrofolate--homocysteine methyltransferase</fullName>
    </recommendedName>
</protein>
<proteinExistence type="predicted"/>
<evidence type="ECO:0000313" key="3">
    <source>
        <dbReference type="Proteomes" id="UP000623842"/>
    </source>
</evidence>
<evidence type="ECO:0000313" key="2">
    <source>
        <dbReference type="EMBL" id="GHF95046.1"/>
    </source>
</evidence>
<accession>A0A919BLC8</accession>
<keyword evidence="3" id="KW-1185">Reference proteome</keyword>
<keyword evidence="1" id="KW-0732">Signal</keyword>
<reference evidence="2" key="2">
    <citation type="submission" date="2020-09" db="EMBL/GenBank/DDBJ databases">
        <authorList>
            <person name="Sun Q."/>
            <person name="Kim S."/>
        </authorList>
    </citation>
    <scope>NUCLEOTIDE SEQUENCE</scope>
    <source>
        <strain evidence="2">KCTC 42731</strain>
    </source>
</reference>
<gene>
    <name evidence="2" type="ORF">GCM10017161_24190</name>
</gene>
<dbReference type="Proteomes" id="UP000623842">
    <property type="component" value="Unassembled WGS sequence"/>
</dbReference>
<organism evidence="2 3">
    <name type="scientific">Thalassotalea marina</name>
    <dbReference type="NCBI Taxonomy" id="1673741"/>
    <lineage>
        <taxon>Bacteria</taxon>
        <taxon>Pseudomonadati</taxon>
        <taxon>Pseudomonadota</taxon>
        <taxon>Gammaproteobacteria</taxon>
        <taxon>Alteromonadales</taxon>
        <taxon>Colwelliaceae</taxon>
        <taxon>Thalassotalea</taxon>
    </lineage>
</organism>
<evidence type="ECO:0000256" key="1">
    <source>
        <dbReference type="SAM" id="SignalP"/>
    </source>
</evidence>
<name>A0A919BLC8_9GAMM</name>
<comment type="caution">
    <text evidence="2">The sequence shown here is derived from an EMBL/GenBank/DDBJ whole genome shotgun (WGS) entry which is preliminary data.</text>
</comment>
<feature type="chain" id="PRO_5037732453" description="5-methyltetrahydrofolate--homocysteine methyltransferase" evidence="1">
    <location>
        <begin position="20"/>
        <end position="443"/>
    </location>
</feature>
<dbReference type="EMBL" id="BNCK01000005">
    <property type="protein sequence ID" value="GHF95046.1"/>
    <property type="molecule type" value="Genomic_DNA"/>
</dbReference>
<dbReference type="AlphaFoldDB" id="A0A919BLC8"/>